<dbReference type="EMBL" id="CAUOFW020007279">
    <property type="protein sequence ID" value="CAK9178578.1"/>
    <property type="molecule type" value="Genomic_DNA"/>
</dbReference>
<proteinExistence type="predicted"/>
<comment type="caution">
    <text evidence="1">The sequence shown here is derived from an EMBL/GenBank/DDBJ whole genome shotgun (WGS) entry which is preliminary data.</text>
</comment>
<dbReference type="Proteomes" id="UP001642360">
    <property type="component" value="Unassembled WGS sequence"/>
</dbReference>
<sequence length="170" mass="18857">MIRYSFYLKKKSKRVKELREFLATRLCSLLAISGESHSRILIQNSISYGGASSNGISNLTTRSSSSTMNSSASPFYGRGEADLVDEFQLQDQFSFLNDGPRNSDLYYPPPDLAPNPNASDSYDMNFPYANWVSSTNCLPHQRSCLVSDVSADDPAGGFGWKPCLYFAKGY</sequence>
<accession>A0ABC8UDR5</accession>
<reference evidence="1 2" key="1">
    <citation type="submission" date="2024-02" db="EMBL/GenBank/DDBJ databases">
        <authorList>
            <person name="Vignale AGUSTIN F."/>
            <person name="Sosa J E."/>
            <person name="Modenutti C."/>
        </authorList>
    </citation>
    <scope>NUCLEOTIDE SEQUENCE [LARGE SCALE GENOMIC DNA]</scope>
</reference>
<gene>
    <name evidence="1" type="ORF">ILEXP_LOCUS48481</name>
</gene>
<evidence type="ECO:0000313" key="1">
    <source>
        <dbReference type="EMBL" id="CAK9178578.1"/>
    </source>
</evidence>
<organism evidence="1 2">
    <name type="scientific">Ilex paraguariensis</name>
    <name type="common">yerba mate</name>
    <dbReference type="NCBI Taxonomy" id="185542"/>
    <lineage>
        <taxon>Eukaryota</taxon>
        <taxon>Viridiplantae</taxon>
        <taxon>Streptophyta</taxon>
        <taxon>Embryophyta</taxon>
        <taxon>Tracheophyta</taxon>
        <taxon>Spermatophyta</taxon>
        <taxon>Magnoliopsida</taxon>
        <taxon>eudicotyledons</taxon>
        <taxon>Gunneridae</taxon>
        <taxon>Pentapetalae</taxon>
        <taxon>asterids</taxon>
        <taxon>campanulids</taxon>
        <taxon>Aquifoliales</taxon>
        <taxon>Aquifoliaceae</taxon>
        <taxon>Ilex</taxon>
    </lineage>
</organism>
<protein>
    <submittedName>
        <fullName evidence="1">Uncharacterized protein</fullName>
    </submittedName>
</protein>
<name>A0ABC8UDR5_9AQUA</name>
<keyword evidence="2" id="KW-1185">Reference proteome</keyword>
<dbReference type="AlphaFoldDB" id="A0ABC8UDR5"/>
<evidence type="ECO:0000313" key="2">
    <source>
        <dbReference type="Proteomes" id="UP001642360"/>
    </source>
</evidence>